<evidence type="ECO:0000313" key="1">
    <source>
        <dbReference type="EMBL" id="KKL97437.1"/>
    </source>
</evidence>
<protein>
    <submittedName>
        <fullName evidence="1">Uncharacterized protein</fullName>
    </submittedName>
</protein>
<dbReference type="AlphaFoldDB" id="A0A0F9JEK9"/>
<proteinExistence type="predicted"/>
<reference evidence="1" key="1">
    <citation type="journal article" date="2015" name="Nature">
        <title>Complex archaea that bridge the gap between prokaryotes and eukaryotes.</title>
        <authorList>
            <person name="Spang A."/>
            <person name="Saw J.H."/>
            <person name="Jorgensen S.L."/>
            <person name="Zaremba-Niedzwiedzka K."/>
            <person name="Martijn J."/>
            <person name="Lind A.E."/>
            <person name="van Eijk R."/>
            <person name="Schleper C."/>
            <person name="Guy L."/>
            <person name="Ettema T.J."/>
        </authorList>
    </citation>
    <scope>NUCLEOTIDE SEQUENCE</scope>
</reference>
<name>A0A0F9JEK9_9ZZZZ</name>
<accession>A0A0F9JEK9</accession>
<organism evidence="1">
    <name type="scientific">marine sediment metagenome</name>
    <dbReference type="NCBI Taxonomy" id="412755"/>
    <lineage>
        <taxon>unclassified sequences</taxon>
        <taxon>metagenomes</taxon>
        <taxon>ecological metagenomes</taxon>
    </lineage>
</organism>
<dbReference type="EMBL" id="LAZR01018169">
    <property type="protein sequence ID" value="KKL97437.1"/>
    <property type="molecule type" value="Genomic_DNA"/>
</dbReference>
<gene>
    <name evidence="1" type="ORF">LCGC14_1834540</name>
</gene>
<comment type="caution">
    <text evidence="1">The sequence shown here is derived from an EMBL/GenBank/DDBJ whole genome shotgun (WGS) entry which is preliminary data.</text>
</comment>
<sequence length="69" mass="8171">MKEIYGVTHFDDVNELMQATSKMSLTQQRDMLLDIVWKLYVPSYKELFTSQSRRRGLLSTSYNTAKLHR</sequence>